<proteinExistence type="predicted"/>
<feature type="compositionally biased region" description="Acidic residues" evidence="1">
    <location>
        <begin position="37"/>
        <end position="50"/>
    </location>
</feature>
<gene>
    <name evidence="2" type="ORF">EJ73_00877</name>
</gene>
<evidence type="ECO:0000313" key="2">
    <source>
        <dbReference type="EMBL" id="PXX23209.1"/>
    </source>
</evidence>
<dbReference type="AlphaFoldDB" id="A0A318HXM2"/>
<feature type="region of interest" description="Disordered" evidence="1">
    <location>
        <begin position="34"/>
        <end position="64"/>
    </location>
</feature>
<dbReference type="EMBL" id="QJJX01000007">
    <property type="protein sequence ID" value="PXX23209.1"/>
    <property type="molecule type" value="Genomic_DNA"/>
</dbReference>
<reference evidence="2 3" key="1">
    <citation type="submission" date="2018-05" db="EMBL/GenBank/DDBJ databases">
        <title>Genomic Encyclopedia of Type Strains, Phase I: the one thousand microbial genomes (KMG-I) project.</title>
        <authorList>
            <person name="Kyrpides N."/>
        </authorList>
    </citation>
    <scope>NUCLEOTIDE SEQUENCE [LARGE SCALE GENOMIC DNA]</scope>
    <source>
        <strain evidence="2 3">DSM 15611</strain>
    </source>
</reference>
<sequence length="64" mass="6655">MIKKEYCLPSIKTHILMGAESILAASGHSGVNVSVGDYDDGGEEDLDGDTFDSSGGSTSTPMYP</sequence>
<dbReference type="RefSeq" id="WP_044075678.1">
    <property type="nucleotide sequence ID" value="NZ_BAIZ01000007.1"/>
</dbReference>
<comment type="caution">
    <text evidence="2">The sequence shown here is derived from an EMBL/GenBank/DDBJ whole genome shotgun (WGS) entry which is preliminary data.</text>
</comment>
<name>A0A318HXM2_9BACT</name>
<evidence type="ECO:0000256" key="1">
    <source>
        <dbReference type="SAM" id="MobiDB-lite"/>
    </source>
</evidence>
<feature type="compositionally biased region" description="Low complexity" evidence="1">
    <location>
        <begin position="51"/>
        <end position="64"/>
    </location>
</feature>
<accession>A0A318HXM2</accession>
<evidence type="ECO:0000313" key="3">
    <source>
        <dbReference type="Proteomes" id="UP000248314"/>
    </source>
</evidence>
<dbReference type="Proteomes" id="UP000248314">
    <property type="component" value="Unassembled WGS sequence"/>
</dbReference>
<keyword evidence="3" id="KW-1185">Reference proteome</keyword>
<protein>
    <submittedName>
        <fullName evidence="2">Uncharacterized protein</fullName>
    </submittedName>
</protein>
<organism evidence="2 3">
    <name type="scientific">Hoylesella shahii DSM 15611 = JCM 12083</name>
    <dbReference type="NCBI Taxonomy" id="1122991"/>
    <lineage>
        <taxon>Bacteria</taxon>
        <taxon>Pseudomonadati</taxon>
        <taxon>Bacteroidota</taxon>
        <taxon>Bacteroidia</taxon>
        <taxon>Bacteroidales</taxon>
        <taxon>Prevotellaceae</taxon>
        <taxon>Hoylesella</taxon>
    </lineage>
</organism>